<dbReference type="Pfam" id="PF08432">
    <property type="entry name" value="Vfa1"/>
    <property type="match status" value="1"/>
</dbReference>
<name>M2ZZV9_PSEFD</name>
<dbReference type="Proteomes" id="UP000016932">
    <property type="component" value="Unassembled WGS sequence"/>
</dbReference>
<reference evidence="2 3" key="1">
    <citation type="journal article" date="2012" name="PLoS Pathog.">
        <title>Diverse lifestyles and strategies of plant pathogenesis encoded in the genomes of eighteen Dothideomycetes fungi.</title>
        <authorList>
            <person name="Ohm R.A."/>
            <person name="Feau N."/>
            <person name="Henrissat B."/>
            <person name="Schoch C.L."/>
            <person name="Horwitz B.A."/>
            <person name="Barry K.W."/>
            <person name="Condon B.J."/>
            <person name="Copeland A.C."/>
            <person name="Dhillon B."/>
            <person name="Glaser F."/>
            <person name="Hesse C.N."/>
            <person name="Kosti I."/>
            <person name="LaButti K."/>
            <person name="Lindquist E.A."/>
            <person name="Lucas S."/>
            <person name="Salamov A.A."/>
            <person name="Bradshaw R.E."/>
            <person name="Ciuffetti L."/>
            <person name="Hamelin R.C."/>
            <person name="Kema G.H.J."/>
            <person name="Lawrence C."/>
            <person name="Scott J.A."/>
            <person name="Spatafora J.W."/>
            <person name="Turgeon B.G."/>
            <person name="de Wit P.J.G.M."/>
            <person name="Zhong S."/>
            <person name="Goodwin S.B."/>
            <person name="Grigoriev I.V."/>
        </authorList>
    </citation>
    <scope>NUCLEOTIDE SEQUENCE [LARGE SCALE GENOMIC DNA]</scope>
    <source>
        <strain evidence="2 3">CIRAD86</strain>
    </source>
</reference>
<evidence type="ECO:0000256" key="1">
    <source>
        <dbReference type="SAM" id="MobiDB-lite"/>
    </source>
</evidence>
<dbReference type="GO" id="GO:0007034">
    <property type="term" value="P:vacuolar transport"/>
    <property type="evidence" value="ECO:0007669"/>
    <property type="project" value="TreeGrafter"/>
</dbReference>
<dbReference type="InterPro" id="IPR013640">
    <property type="entry name" value="Vfa1"/>
</dbReference>
<dbReference type="KEGG" id="pfj:MYCFIDRAFT_173432"/>
<dbReference type="RefSeq" id="XP_007925073.1">
    <property type="nucleotide sequence ID" value="XM_007926882.1"/>
</dbReference>
<feature type="region of interest" description="Disordered" evidence="1">
    <location>
        <begin position="227"/>
        <end position="254"/>
    </location>
</feature>
<accession>M2ZZV9</accession>
<feature type="region of interest" description="Disordered" evidence="1">
    <location>
        <begin position="155"/>
        <end position="210"/>
    </location>
</feature>
<dbReference type="HOGENOM" id="CLU_1034871_0_0_1"/>
<dbReference type="AlphaFoldDB" id="M2ZZV9"/>
<feature type="compositionally biased region" description="Low complexity" evidence="1">
    <location>
        <begin position="227"/>
        <end position="237"/>
    </location>
</feature>
<dbReference type="VEuPathDB" id="FungiDB:MYCFIDRAFT_173432"/>
<proteinExistence type="predicted"/>
<evidence type="ECO:0000313" key="3">
    <source>
        <dbReference type="Proteomes" id="UP000016932"/>
    </source>
</evidence>
<evidence type="ECO:0008006" key="4">
    <source>
        <dbReference type="Google" id="ProtNLM"/>
    </source>
</evidence>
<dbReference type="eggNOG" id="ENOG502S7NV">
    <property type="taxonomic scope" value="Eukaryota"/>
</dbReference>
<organism evidence="2 3">
    <name type="scientific">Pseudocercospora fijiensis (strain CIRAD86)</name>
    <name type="common">Black leaf streak disease fungus</name>
    <name type="synonym">Mycosphaerella fijiensis</name>
    <dbReference type="NCBI Taxonomy" id="383855"/>
    <lineage>
        <taxon>Eukaryota</taxon>
        <taxon>Fungi</taxon>
        <taxon>Dikarya</taxon>
        <taxon>Ascomycota</taxon>
        <taxon>Pezizomycotina</taxon>
        <taxon>Dothideomycetes</taxon>
        <taxon>Dothideomycetidae</taxon>
        <taxon>Mycosphaerellales</taxon>
        <taxon>Mycosphaerellaceae</taxon>
        <taxon>Pseudocercospora</taxon>
    </lineage>
</organism>
<protein>
    <recommendedName>
        <fullName evidence="4">DUF1742-domain-containing protein</fullName>
    </recommendedName>
</protein>
<sequence length="269" mass="30941">MARRLIGRVTVPASSQNFRRAIAGNNHVCPLCFTGASPASASTTRSADCRSVRQSPTSYTTLKRAYPNMAANGSKNVYTRRLVAEASAKACWICFKPSSTVLINEDQDFFYICPGHLTDPKFATAKDAEDLAKKKKDEEIEKEIEAVKKEFAEKMRKKMDRRRQKEFEKAGKKPEDEKKKDEEEERKLEKEQDERLKELEKKKDAEKAKVEGPRIFELHKSFYQMRQQRKAQAAAAKRQQERMRQPNLFPSRSNCLGYTPSIHYNLIAL</sequence>
<feature type="compositionally biased region" description="Basic and acidic residues" evidence="1">
    <location>
        <begin position="163"/>
        <end position="210"/>
    </location>
</feature>
<dbReference type="STRING" id="383855.M2ZZV9"/>
<keyword evidence="3" id="KW-1185">Reference proteome</keyword>
<dbReference type="GO" id="GO:0005768">
    <property type="term" value="C:endosome"/>
    <property type="evidence" value="ECO:0007669"/>
    <property type="project" value="TreeGrafter"/>
</dbReference>
<dbReference type="PANTHER" id="PTHR28218">
    <property type="entry name" value="VPS4-ASSOCIATED PROTEIN 1"/>
    <property type="match status" value="1"/>
</dbReference>
<evidence type="ECO:0000313" key="2">
    <source>
        <dbReference type="EMBL" id="EME84449.1"/>
    </source>
</evidence>
<gene>
    <name evidence="2" type="ORF">MYCFIDRAFT_173432</name>
</gene>
<dbReference type="PANTHER" id="PTHR28218:SF1">
    <property type="entry name" value="VPS4-ASSOCIATED PROTEIN 1"/>
    <property type="match status" value="1"/>
</dbReference>
<dbReference type="GeneID" id="19332989"/>
<dbReference type="OrthoDB" id="2158714at2759"/>
<dbReference type="EMBL" id="KB446557">
    <property type="protein sequence ID" value="EME84449.1"/>
    <property type="molecule type" value="Genomic_DNA"/>
</dbReference>